<proteinExistence type="predicted"/>
<comment type="caution">
    <text evidence="1">The sequence shown here is derived from an EMBL/GenBank/DDBJ whole genome shotgun (WGS) entry which is preliminary data.</text>
</comment>
<sequence>MSKDAPVNQLSKPVQPCVEKNLKNEDENIIFYEGGDIGRCLLRLVGGGGGGGGGGAPVDIVGHPYPALPCHIYE</sequence>
<gene>
    <name evidence="1" type="ORF">BpHYR1_028560</name>
</gene>
<dbReference type="Proteomes" id="UP000276133">
    <property type="component" value="Unassembled WGS sequence"/>
</dbReference>
<protein>
    <submittedName>
        <fullName evidence="1">Uncharacterized protein</fullName>
    </submittedName>
</protein>
<keyword evidence="2" id="KW-1185">Reference proteome</keyword>
<name>A0A3M7RUU2_BRAPC</name>
<evidence type="ECO:0000313" key="2">
    <source>
        <dbReference type="Proteomes" id="UP000276133"/>
    </source>
</evidence>
<evidence type="ECO:0000313" key="1">
    <source>
        <dbReference type="EMBL" id="RNA27087.1"/>
    </source>
</evidence>
<dbReference type="EMBL" id="REGN01002602">
    <property type="protein sequence ID" value="RNA27087.1"/>
    <property type="molecule type" value="Genomic_DNA"/>
</dbReference>
<dbReference type="AlphaFoldDB" id="A0A3M7RUU2"/>
<organism evidence="1 2">
    <name type="scientific">Brachionus plicatilis</name>
    <name type="common">Marine rotifer</name>
    <name type="synonym">Brachionus muelleri</name>
    <dbReference type="NCBI Taxonomy" id="10195"/>
    <lineage>
        <taxon>Eukaryota</taxon>
        <taxon>Metazoa</taxon>
        <taxon>Spiralia</taxon>
        <taxon>Gnathifera</taxon>
        <taxon>Rotifera</taxon>
        <taxon>Eurotatoria</taxon>
        <taxon>Monogononta</taxon>
        <taxon>Pseudotrocha</taxon>
        <taxon>Ploima</taxon>
        <taxon>Brachionidae</taxon>
        <taxon>Brachionus</taxon>
    </lineage>
</organism>
<reference evidence="1 2" key="1">
    <citation type="journal article" date="2018" name="Sci. Rep.">
        <title>Genomic signatures of local adaptation to the degree of environmental predictability in rotifers.</title>
        <authorList>
            <person name="Franch-Gras L."/>
            <person name="Hahn C."/>
            <person name="Garcia-Roger E.M."/>
            <person name="Carmona M.J."/>
            <person name="Serra M."/>
            <person name="Gomez A."/>
        </authorList>
    </citation>
    <scope>NUCLEOTIDE SEQUENCE [LARGE SCALE GENOMIC DNA]</scope>
    <source>
        <strain evidence="1">HYR1</strain>
    </source>
</reference>
<accession>A0A3M7RUU2</accession>